<dbReference type="Gene3D" id="3.80.10.10">
    <property type="entry name" value="Ribonuclease Inhibitor"/>
    <property type="match status" value="1"/>
</dbReference>
<name>A0AAE0LS17_9PEZI</name>
<dbReference type="EMBL" id="JAUEPN010000004">
    <property type="protein sequence ID" value="KAK3295383.1"/>
    <property type="molecule type" value="Genomic_DNA"/>
</dbReference>
<evidence type="ECO:0000313" key="3">
    <source>
        <dbReference type="Proteomes" id="UP001278766"/>
    </source>
</evidence>
<proteinExistence type="predicted"/>
<dbReference type="SUPFAM" id="SSF52047">
    <property type="entry name" value="RNI-like"/>
    <property type="match status" value="1"/>
</dbReference>
<dbReference type="RefSeq" id="XP_062658897.1">
    <property type="nucleotide sequence ID" value="XM_062808047.1"/>
</dbReference>
<evidence type="ECO:0000313" key="2">
    <source>
        <dbReference type="EMBL" id="KAK3295383.1"/>
    </source>
</evidence>
<organism evidence="2 3">
    <name type="scientific">Chaetomium fimeti</name>
    <dbReference type="NCBI Taxonomy" id="1854472"/>
    <lineage>
        <taxon>Eukaryota</taxon>
        <taxon>Fungi</taxon>
        <taxon>Dikarya</taxon>
        <taxon>Ascomycota</taxon>
        <taxon>Pezizomycotina</taxon>
        <taxon>Sordariomycetes</taxon>
        <taxon>Sordariomycetidae</taxon>
        <taxon>Sordariales</taxon>
        <taxon>Chaetomiaceae</taxon>
        <taxon>Chaetomium</taxon>
    </lineage>
</organism>
<dbReference type="GeneID" id="87844995"/>
<reference evidence="2" key="2">
    <citation type="submission" date="2023-06" db="EMBL/GenBank/DDBJ databases">
        <authorList>
            <consortium name="Lawrence Berkeley National Laboratory"/>
            <person name="Haridas S."/>
            <person name="Hensen N."/>
            <person name="Bonometti L."/>
            <person name="Westerberg I."/>
            <person name="Brannstrom I.O."/>
            <person name="Guillou S."/>
            <person name="Cros-Aarteil S."/>
            <person name="Calhoun S."/>
            <person name="Kuo A."/>
            <person name="Mondo S."/>
            <person name="Pangilinan J."/>
            <person name="Riley R."/>
            <person name="Labutti K."/>
            <person name="Andreopoulos B."/>
            <person name="Lipzen A."/>
            <person name="Chen C."/>
            <person name="Yanf M."/>
            <person name="Daum C."/>
            <person name="Ng V."/>
            <person name="Clum A."/>
            <person name="Steindorff A."/>
            <person name="Ohm R."/>
            <person name="Martin F."/>
            <person name="Silar P."/>
            <person name="Natvig D."/>
            <person name="Lalanne C."/>
            <person name="Gautier V."/>
            <person name="Ament-Velasquez S.L."/>
            <person name="Kruys A."/>
            <person name="Hutchinson M.I."/>
            <person name="Powell A.J."/>
            <person name="Barry K."/>
            <person name="Miller A.N."/>
            <person name="Grigoriev I.V."/>
            <person name="Debuchy R."/>
            <person name="Gladieux P."/>
            <person name="Thoren M.H."/>
            <person name="Johannesson H."/>
        </authorList>
    </citation>
    <scope>NUCLEOTIDE SEQUENCE</scope>
    <source>
        <strain evidence="2">CBS 168.71</strain>
    </source>
</reference>
<dbReference type="Proteomes" id="UP001278766">
    <property type="component" value="Unassembled WGS sequence"/>
</dbReference>
<sequence>MATLWAAQRHSYRQRPSPANLTGPSPIPGHCFLLTLPDDIIHDICDMVDRMFGGPLDLDNRNQAIFGEEFAIMALACSAPNLAKLHITTTSTWRDTEFLLNKQNKRITGPKVTLPSLTTLVVVTLSITPGPDLEKLNGLLHSAPNLTTLRIDSAWGGESLTARLPQLTRLELRRMDMGWEGLRKLVRRSPRLAEVLLTHDPLPGWSNYLAGPPVSPERALRALAPARLALRRLALHTWMPGDGDGRRRHPARLPLLEGVRLAERFPALVQLSLDARVVRGLPDLLAGMESLEGLVLMNVTASAAFGGEVDTLLEKARVLEWPRLRRVTMRSYRPDNAPWQVPAWEGLKQMLEGLGWRKLSEEESKPDLGVVVAGVSFLAVPDSQKIGLFADGQGGGEWGV</sequence>
<dbReference type="InterPro" id="IPR032675">
    <property type="entry name" value="LRR_dom_sf"/>
</dbReference>
<feature type="region of interest" description="Disordered" evidence="1">
    <location>
        <begin position="1"/>
        <end position="23"/>
    </location>
</feature>
<reference evidence="2" key="1">
    <citation type="journal article" date="2023" name="Mol. Phylogenet. Evol.">
        <title>Genome-scale phylogeny and comparative genomics of the fungal order Sordariales.</title>
        <authorList>
            <person name="Hensen N."/>
            <person name="Bonometti L."/>
            <person name="Westerberg I."/>
            <person name="Brannstrom I.O."/>
            <person name="Guillou S."/>
            <person name="Cros-Aarteil S."/>
            <person name="Calhoun S."/>
            <person name="Haridas S."/>
            <person name="Kuo A."/>
            <person name="Mondo S."/>
            <person name="Pangilinan J."/>
            <person name="Riley R."/>
            <person name="LaButti K."/>
            <person name="Andreopoulos B."/>
            <person name="Lipzen A."/>
            <person name="Chen C."/>
            <person name="Yan M."/>
            <person name="Daum C."/>
            <person name="Ng V."/>
            <person name="Clum A."/>
            <person name="Steindorff A."/>
            <person name="Ohm R.A."/>
            <person name="Martin F."/>
            <person name="Silar P."/>
            <person name="Natvig D.O."/>
            <person name="Lalanne C."/>
            <person name="Gautier V."/>
            <person name="Ament-Velasquez S.L."/>
            <person name="Kruys A."/>
            <person name="Hutchinson M.I."/>
            <person name="Powell A.J."/>
            <person name="Barry K."/>
            <person name="Miller A.N."/>
            <person name="Grigoriev I.V."/>
            <person name="Debuchy R."/>
            <person name="Gladieux P."/>
            <person name="Hiltunen Thoren M."/>
            <person name="Johannesson H."/>
        </authorList>
    </citation>
    <scope>NUCLEOTIDE SEQUENCE</scope>
    <source>
        <strain evidence="2">CBS 168.71</strain>
    </source>
</reference>
<evidence type="ECO:0000256" key="1">
    <source>
        <dbReference type="SAM" id="MobiDB-lite"/>
    </source>
</evidence>
<gene>
    <name evidence="2" type="ORF">B0H64DRAFT_474357</name>
</gene>
<protein>
    <recommendedName>
        <fullName evidence="4">F-box domain-containing protein</fullName>
    </recommendedName>
</protein>
<comment type="caution">
    <text evidence="2">The sequence shown here is derived from an EMBL/GenBank/DDBJ whole genome shotgun (WGS) entry which is preliminary data.</text>
</comment>
<keyword evidence="3" id="KW-1185">Reference proteome</keyword>
<evidence type="ECO:0008006" key="4">
    <source>
        <dbReference type="Google" id="ProtNLM"/>
    </source>
</evidence>
<dbReference type="AlphaFoldDB" id="A0AAE0LS17"/>
<accession>A0AAE0LS17</accession>